<gene>
    <name evidence="2" type="ORF">LWI29_016876</name>
</gene>
<dbReference type="InterPro" id="IPR000477">
    <property type="entry name" value="RT_dom"/>
</dbReference>
<dbReference type="InterPro" id="IPR041577">
    <property type="entry name" value="RT_RNaseH_2"/>
</dbReference>
<name>A0AA39S7G6_ACESA</name>
<dbReference type="CDD" id="cd01647">
    <property type="entry name" value="RT_LTR"/>
    <property type="match status" value="1"/>
</dbReference>
<dbReference type="InterPro" id="IPR053134">
    <property type="entry name" value="RNA-dir_DNA_polymerase"/>
</dbReference>
<accession>A0AA39S7G6</accession>
<evidence type="ECO:0000313" key="2">
    <source>
        <dbReference type="EMBL" id="KAK0587076.1"/>
    </source>
</evidence>
<comment type="caution">
    <text evidence="2">The sequence shown here is derived from an EMBL/GenBank/DDBJ whole genome shotgun (WGS) entry which is preliminary data.</text>
</comment>
<reference evidence="2" key="1">
    <citation type="journal article" date="2022" name="Plant J.">
        <title>Strategies of tolerance reflected in two North American maple genomes.</title>
        <authorList>
            <person name="McEvoy S.L."/>
            <person name="Sezen U.U."/>
            <person name="Trouern-Trend A."/>
            <person name="McMahon S.M."/>
            <person name="Schaberg P.G."/>
            <person name="Yang J."/>
            <person name="Wegrzyn J.L."/>
            <person name="Swenson N.G."/>
        </authorList>
    </citation>
    <scope>NUCLEOTIDE SEQUENCE</scope>
    <source>
        <strain evidence="2">NS2018</strain>
    </source>
</reference>
<dbReference type="Pfam" id="PF00078">
    <property type="entry name" value="RVT_1"/>
    <property type="match status" value="1"/>
</dbReference>
<dbReference type="AlphaFoldDB" id="A0AA39S7G6"/>
<evidence type="ECO:0000313" key="3">
    <source>
        <dbReference type="Proteomes" id="UP001168877"/>
    </source>
</evidence>
<dbReference type="PROSITE" id="PS50878">
    <property type="entry name" value="RT_POL"/>
    <property type="match status" value="1"/>
</dbReference>
<dbReference type="InterPro" id="IPR036397">
    <property type="entry name" value="RNaseH_sf"/>
</dbReference>
<dbReference type="Gene3D" id="3.30.70.270">
    <property type="match status" value="2"/>
</dbReference>
<dbReference type="InterPro" id="IPR043128">
    <property type="entry name" value="Rev_trsase/Diguanyl_cyclase"/>
</dbReference>
<dbReference type="PANTHER" id="PTHR24559:SF431">
    <property type="entry name" value="RNA-DIRECTED DNA POLYMERASE HOMOLOG"/>
    <property type="match status" value="1"/>
</dbReference>
<protein>
    <recommendedName>
        <fullName evidence="1">Reverse transcriptase domain-containing protein</fullName>
    </recommendedName>
</protein>
<dbReference type="SUPFAM" id="SSF56672">
    <property type="entry name" value="DNA/RNA polymerases"/>
    <property type="match status" value="1"/>
</dbReference>
<organism evidence="2 3">
    <name type="scientific">Acer saccharum</name>
    <name type="common">Sugar maple</name>
    <dbReference type="NCBI Taxonomy" id="4024"/>
    <lineage>
        <taxon>Eukaryota</taxon>
        <taxon>Viridiplantae</taxon>
        <taxon>Streptophyta</taxon>
        <taxon>Embryophyta</taxon>
        <taxon>Tracheophyta</taxon>
        <taxon>Spermatophyta</taxon>
        <taxon>Magnoliopsida</taxon>
        <taxon>eudicotyledons</taxon>
        <taxon>Gunneridae</taxon>
        <taxon>Pentapetalae</taxon>
        <taxon>rosids</taxon>
        <taxon>malvids</taxon>
        <taxon>Sapindales</taxon>
        <taxon>Sapindaceae</taxon>
        <taxon>Hippocastanoideae</taxon>
        <taxon>Acereae</taxon>
        <taxon>Acer</taxon>
    </lineage>
</organism>
<reference evidence="2" key="2">
    <citation type="submission" date="2023-06" db="EMBL/GenBank/DDBJ databases">
        <authorList>
            <person name="Swenson N.G."/>
            <person name="Wegrzyn J.L."/>
            <person name="Mcevoy S.L."/>
        </authorList>
    </citation>
    <scope>NUCLEOTIDE SEQUENCE</scope>
    <source>
        <strain evidence="2">NS2018</strain>
        <tissue evidence="2">Leaf</tissue>
    </source>
</reference>
<proteinExistence type="predicted"/>
<keyword evidence="3" id="KW-1185">Reference proteome</keyword>
<dbReference type="Proteomes" id="UP001168877">
    <property type="component" value="Unassembled WGS sequence"/>
</dbReference>
<dbReference type="EMBL" id="JAUESC010000382">
    <property type="protein sequence ID" value="KAK0587076.1"/>
    <property type="molecule type" value="Genomic_DNA"/>
</dbReference>
<evidence type="ECO:0000259" key="1">
    <source>
        <dbReference type="PROSITE" id="PS50878"/>
    </source>
</evidence>
<dbReference type="Pfam" id="PF17919">
    <property type="entry name" value="RT_RNaseH_2"/>
    <property type="match status" value="1"/>
</dbReference>
<dbReference type="InterPro" id="IPR043502">
    <property type="entry name" value="DNA/RNA_pol_sf"/>
</dbReference>
<dbReference type="Gene3D" id="3.30.420.10">
    <property type="entry name" value="Ribonuclease H-like superfamily/Ribonuclease H"/>
    <property type="match status" value="1"/>
</dbReference>
<feature type="domain" description="Reverse transcriptase" evidence="1">
    <location>
        <begin position="21"/>
        <end position="207"/>
    </location>
</feature>
<dbReference type="GO" id="GO:0003676">
    <property type="term" value="F:nucleic acid binding"/>
    <property type="evidence" value="ECO:0007669"/>
    <property type="project" value="InterPro"/>
</dbReference>
<dbReference type="PANTHER" id="PTHR24559">
    <property type="entry name" value="TRANSPOSON TY3-I GAG-POL POLYPROTEIN"/>
    <property type="match status" value="1"/>
</dbReference>
<sequence length="412" mass="46511">MRSFNPERSAVIKEKVSKLLAAGSIREVKYPEWVANVVLVKKKNSQWRMCIDFTDLNKAYPKDSFPLPRIDQLVDATAGHETLSFMDAYSGYNQIKMHKPDEEKTAFTTAQGLYCYTVMPFGLKNAGANYQRLVNKMFARQIGRNMEVYVDNMLTKSITSDKHIDDLKETFDVLVRYGMKLNPAKCVFGVPSGRFLEYQVHQRGIEVNPEKIQALAKMVSLRTLKDVQRLTGCLASLSRFIAKSTDRCLPFFKALKKGKGIEWNEDCERAFQALKDYLGQAPLLSKPETGETLYIYLSVSEAATSSVLLSEFDIEYLPRIAIKAQAVADFVAEFTEPSIEMARMMVEQNKKIFKWQLRVDESSNTHGSWAGVVVSTPEGDSVECALRFAFKATNNQAEYEALIAGLKVCTVL</sequence>
<dbReference type="Gene3D" id="3.10.10.10">
    <property type="entry name" value="HIV Type 1 Reverse Transcriptase, subunit A, domain 1"/>
    <property type="match status" value="1"/>
</dbReference>